<proteinExistence type="predicted"/>
<evidence type="ECO:0000313" key="4">
    <source>
        <dbReference type="Proteomes" id="UP000008710"/>
    </source>
</evidence>
<dbReference type="KEGG" id="rha:RHA1_ro00167"/>
<keyword evidence="2" id="KW-0472">Membrane</keyword>
<feature type="region of interest" description="Disordered" evidence="1">
    <location>
        <begin position="144"/>
        <end position="174"/>
    </location>
</feature>
<reference evidence="4" key="1">
    <citation type="journal article" date="2006" name="Proc. Natl. Acad. Sci. U.S.A.">
        <title>The complete genome of Rhodococcus sp. RHA1 provides insights into a catabolic powerhouse.</title>
        <authorList>
            <person name="McLeod M.P."/>
            <person name="Warren R.L."/>
            <person name="Hsiao W.W.L."/>
            <person name="Araki N."/>
            <person name="Myhre M."/>
            <person name="Fernandes C."/>
            <person name="Miyazawa D."/>
            <person name="Wong W."/>
            <person name="Lillquist A.L."/>
            <person name="Wang D."/>
            <person name="Dosanjh M."/>
            <person name="Hara H."/>
            <person name="Petrescu A."/>
            <person name="Morin R.D."/>
            <person name="Yang G."/>
            <person name="Stott J.M."/>
            <person name="Schein J.E."/>
            <person name="Shin H."/>
            <person name="Smailus D."/>
            <person name="Siddiqui A.S."/>
            <person name="Marra M.A."/>
            <person name="Jones S.J.M."/>
            <person name="Holt R."/>
            <person name="Brinkman F.S.L."/>
            <person name="Miyauchi K."/>
            <person name="Fukuda M."/>
            <person name="Davies J.E."/>
            <person name="Mohn W.W."/>
            <person name="Eltis L.D."/>
        </authorList>
    </citation>
    <scope>NUCLEOTIDE SEQUENCE [LARGE SCALE GENOMIC DNA]</scope>
    <source>
        <strain evidence="4">RHA1</strain>
    </source>
</reference>
<organism evidence="3 4">
    <name type="scientific">Rhodococcus jostii (strain RHA1)</name>
    <dbReference type="NCBI Taxonomy" id="101510"/>
    <lineage>
        <taxon>Bacteria</taxon>
        <taxon>Bacillati</taxon>
        <taxon>Actinomycetota</taxon>
        <taxon>Actinomycetes</taxon>
        <taxon>Mycobacteriales</taxon>
        <taxon>Nocardiaceae</taxon>
        <taxon>Rhodococcus</taxon>
    </lineage>
</organism>
<dbReference type="PANTHER" id="PTHR30590">
    <property type="entry name" value="INNER MEMBRANE PROTEIN"/>
    <property type="match status" value="1"/>
</dbReference>
<keyword evidence="2" id="KW-1133">Transmembrane helix</keyword>
<feature type="transmembrane region" description="Helical" evidence="2">
    <location>
        <begin position="21"/>
        <end position="43"/>
    </location>
</feature>
<feature type="compositionally biased region" description="Basic residues" evidence="1">
    <location>
        <begin position="161"/>
        <end position="174"/>
    </location>
</feature>
<name>Q0SKD3_RHOJR</name>
<sequence>MTSQLSSSHRYAALDVMRGAAILGTLATNIWIFTNVEGLVGYVNGTGRATGGWAPVQAILQQFAQGKFLGLLTIMFGIGLVIQQRSAQRRGARWPGGYPWRAGLLMLDGAPGANPARPVGRSREWAALRSVAMCCRTSCARSSATAGDSASRSGWAAPPSCRRRSHCSVRSRQP</sequence>
<dbReference type="PANTHER" id="PTHR30590:SF2">
    <property type="entry name" value="INNER MEMBRANE PROTEIN"/>
    <property type="match status" value="1"/>
</dbReference>
<feature type="transmembrane region" description="Helical" evidence="2">
    <location>
        <begin position="63"/>
        <end position="82"/>
    </location>
</feature>
<keyword evidence="2" id="KW-0812">Transmembrane</keyword>
<dbReference type="AlphaFoldDB" id="Q0SKD3"/>
<dbReference type="InterPro" id="IPR052529">
    <property type="entry name" value="Bact_Transport_Assoc"/>
</dbReference>
<evidence type="ECO:0000256" key="1">
    <source>
        <dbReference type="SAM" id="MobiDB-lite"/>
    </source>
</evidence>
<dbReference type="HOGENOM" id="CLU_1538875_0_0_11"/>
<evidence type="ECO:0000256" key="2">
    <source>
        <dbReference type="SAM" id="Phobius"/>
    </source>
</evidence>
<protein>
    <recommendedName>
        <fullName evidence="5">DUF418 domain-containing protein</fullName>
    </recommendedName>
</protein>
<accession>Q0SKD3</accession>
<dbReference type="EMBL" id="CP000431">
    <property type="protein sequence ID" value="ABG92003.1"/>
    <property type="molecule type" value="Genomic_DNA"/>
</dbReference>
<gene>
    <name evidence="3" type="ordered locus">RHA1_ro00167</name>
</gene>
<evidence type="ECO:0008006" key="5">
    <source>
        <dbReference type="Google" id="ProtNLM"/>
    </source>
</evidence>
<evidence type="ECO:0000313" key="3">
    <source>
        <dbReference type="EMBL" id="ABG92003.1"/>
    </source>
</evidence>
<dbReference type="eggNOG" id="COG2311">
    <property type="taxonomic scope" value="Bacteria"/>
</dbReference>
<dbReference type="Proteomes" id="UP000008710">
    <property type="component" value="Chromosome"/>
</dbReference>